<dbReference type="InterPro" id="IPR007372">
    <property type="entry name" value="Lipid/polyisoprenoid-bd_YceI"/>
</dbReference>
<sequence>MKKNLLCLLLLLSGMLHAQKMITRTGVVKFDATVPGATDQVAATNNAVSALLDKNSGDFAIQVMIKSFRFKIPLMEEHFNENYMDSDKLPKATFKGKIVGFQPQNGTYDVEGDLTIHGVTQKVKTKMTLKVEGGKIHLDGTFTVKLKDYDLTVPALAKKTLSETAKLTVDLTLENKA</sequence>
<protein>
    <submittedName>
        <fullName evidence="3">YceI-like domain-containing protein</fullName>
    </submittedName>
</protein>
<gene>
    <name evidence="3" type="ORF">SAMN05444377_10640</name>
</gene>
<keyword evidence="4" id="KW-1185">Reference proteome</keyword>
<dbReference type="OrthoDB" id="116832at2"/>
<evidence type="ECO:0000313" key="4">
    <source>
        <dbReference type="Proteomes" id="UP000184147"/>
    </source>
</evidence>
<evidence type="ECO:0000313" key="3">
    <source>
        <dbReference type="EMBL" id="SHF28702.1"/>
    </source>
</evidence>
<dbReference type="SUPFAM" id="SSF101874">
    <property type="entry name" value="YceI-like"/>
    <property type="match status" value="1"/>
</dbReference>
<dbReference type="PANTHER" id="PTHR34406:SF1">
    <property type="entry name" value="PROTEIN YCEI"/>
    <property type="match status" value="1"/>
</dbReference>
<keyword evidence="1" id="KW-0732">Signal</keyword>
<name>A0A1M5AFP6_9FLAO</name>
<dbReference type="PANTHER" id="PTHR34406">
    <property type="entry name" value="PROTEIN YCEI"/>
    <property type="match status" value="1"/>
</dbReference>
<organism evidence="3 4">
    <name type="scientific">Flavobacterium fontis</name>
    <dbReference type="NCBI Taxonomy" id="1124188"/>
    <lineage>
        <taxon>Bacteria</taxon>
        <taxon>Pseudomonadati</taxon>
        <taxon>Bacteroidota</taxon>
        <taxon>Flavobacteriia</taxon>
        <taxon>Flavobacteriales</taxon>
        <taxon>Flavobacteriaceae</taxon>
        <taxon>Flavobacterium</taxon>
    </lineage>
</organism>
<dbReference type="Gene3D" id="2.40.128.110">
    <property type="entry name" value="Lipid/polyisoprenoid-binding, YceI-like"/>
    <property type="match status" value="1"/>
</dbReference>
<dbReference type="STRING" id="1124188.SAMN05444377_10640"/>
<feature type="chain" id="PRO_5012612396" evidence="1">
    <location>
        <begin position="19"/>
        <end position="177"/>
    </location>
</feature>
<dbReference type="Pfam" id="PF04264">
    <property type="entry name" value="YceI"/>
    <property type="match status" value="1"/>
</dbReference>
<feature type="signal peptide" evidence="1">
    <location>
        <begin position="1"/>
        <end position="18"/>
    </location>
</feature>
<dbReference type="RefSeq" id="WP_073362784.1">
    <property type="nucleotide sequence ID" value="NZ_FQVQ01000006.1"/>
</dbReference>
<dbReference type="EMBL" id="FQVQ01000006">
    <property type="protein sequence ID" value="SHF28702.1"/>
    <property type="molecule type" value="Genomic_DNA"/>
</dbReference>
<evidence type="ECO:0000259" key="2">
    <source>
        <dbReference type="SMART" id="SM00867"/>
    </source>
</evidence>
<proteinExistence type="predicted"/>
<feature type="domain" description="Lipid/polyisoprenoid-binding YceI-like" evidence="2">
    <location>
        <begin position="19"/>
        <end position="174"/>
    </location>
</feature>
<dbReference type="Proteomes" id="UP000184147">
    <property type="component" value="Unassembled WGS sequence"/>
</dbReference>
<accession>A0A1M5AFP6</accession>
<reference evidence="3 4" key="1">
    <citation type="submission" date="2016-11" db="EMBL/GenBank/DDBJ databases">
        <authorList>
            <person name="Jaros S."/>
            <person name="Januszkiewicz K."/>
            <person name="Wedrychowicz H."/>
        </authorList>
    </citation>
    <scope>NUCLEOTIDE SEQUENCE [LARGE SCALE GENOMIC DNA]</scope>
    <source>
        <strain evidence="3 4">DSM 25660</strain>
    </source>
</reference>
<dbReference type="InterPro" id="IPR036761">
    <property type="entry name" value="TTHA0802/YceI-like_sf"/>
</dbReference>
<dbReference type="AlphaFoldDB" id="A0A1M5AFP6"/>
<dbReference type="SMART" id="SM00867">
    <property type="entry name" value="YceI"/>
    <property type="match status" value="1"/>
</dbReference>
<evidence type="ECO:0000256" key="1">
    <source>
        <dbReference type="SAM" id="SignalP"/>
    </source>
</evidence>